<dbReference type="AlphaFoldDB" id="A0AA40SNG3"/>
<evidence type="ECO:0000313" key="3">
    <source>
        <dbReference type="Proteomes" id="UP000549113"/>
    </source>
</evidence>
<keyword evidence="1" id="KW-1133">Transmembrane helix</keyword>
<reference evidence="2 3" key="1">
    <citation type="submission" date="2020-08" db="EMBL/GenBank/DDBJ databases">
        <title>Sequencing the genomes of 1000 actinobacteria strains.</title>
        <authorList>
            <person name="Klenk H.-P."/>
        </authorList>
    </citation>
    <scope>NUCLEOTIDE SEQUENCE [LARGE SCALE GENOMIC DNA]</scope>
    <source>
        <strain evidence="2 3">DSM 19600</strain>
    </source>
</reference>
<comment type="caution">
    <text evidence="2">The sequence shown here is derived from an EMBL/GenBank/DDBJ whole genome shotgun (WGS) entry which is preliminary data.</text>
</comment>
<dbReference type="Proteomes" id="UP000549113">
    <property type="component" value="Unassembled WGS sequence"/>
</dbReference>
<dbReference type="Pfam" id="PF13803">
    <property type="entry name" value="DUF4184"/>
    <property type="match status" value="1"/>
</dbReference>
<protein>
    <recommendedName>
        <fullName evidence="4">Cell wall anchor protein</fullName>
    </recommendedName>
</protein>
<feature type="transmembrane region" description="Helical" evidence="1">
    <location>
        <begin position="117"/>
        <end position="136"/>
    </location>
</feature>
<feature type="transmembrane region" description="Helical" evidence="1">
    <location>
        <begin position="207"/>
        <end position="226"/>
    </location>
</feature>
<gene>
    <name evidence="2" type="ORF">BKA10_001277</name>
</gene>
<dbReference type="InterPro" id="IPR025238">
    <property type="entry name" value="DUF4184"/>
</dbReference>
<feature type="transmembrane region" description="Helical" evidence="1">
    <location>
        <begin position="238"/>
        <end position="261"/>
    </location>
</feature>
<evidence type="ECO:0000256" key="1">
    <source>
        <dbReference type="SAM" id="Phobius"/>
    </source>
</evidence>
<evidence type="ECO:0000313" key="2">
    <source>
        <dbReference type="EMBL" id="MBB4139483.1"/>
    </source>
</evidence>
<organism evidence="2 3">
    <name type="scientific">Microbacterium invictum</name>
    <dbReference type="NCBI Taxonomy" id="515415"/>
    <lineage>
        <taxon>Bacteria</taxon>
        <taxon>Bacillati</taxon>
        <taxon>Actinomycetota</taxon>
        <taxon>Actinomycetes</taxon>
        <taxon>Micrococcales</taxon>
        <taxon>Microbacteriaceae</taxon>
        <taxon>Microbacterium</taxon>
    </lineage>
</organism>
<keyword evidence="3" id="KW-1185">Reference proteome</keyword>
<proteinExistence type="predicted"/>
<dbReference type="EMBL" id="JACIFH010000001">
    <property type="protein sequence ID" value="MBB4139483.1"/>
    <property type="molecule type" value="Genomic_DNA"/>
</dbReference>
<feature type="transmembrane region" description="Helical" evidence="1">
    <location>
        <begin position="51"/>
        <end position="69"/>
    </location>
</feature>
<accession>A0AA40SNG3</accession>
<evidence type="ECO:0008006" key="4">
    <source>
        <dbReference type="Google" id="ProtNLM"/>
    </source>
</evidence>
<keyword evidence="1" id="KW-0812">Transmembrane</keyword>
<keyword evidence="1" id="KW-0472">Membrane</keyword>
<feature type="transmembrane region" description="Helical" evidence="1">
    <location>
        <begin position="165"/>
        <end position="187"/>
    </location>
</feature>
<sequence length="273" mass="29709">MPFTPSHAVVALPFVRTPLIPAAIAVGAMTPDVPLFLRGTPLTYSATHANVVLTALVALVLLLVWWAVLRPAVRELGPRWLSVRLPEDWDAVGLDIVETVHRPRPGARNPVWRDGGVFAALLAISLLIGVISHVVWDAFTHEGRWGLDVFPALTESWGPLPGYKWLQYGSSIGGLVIIAVWALVWLIRRAPAASVGGVLPAWVRWAWWLSLPGILVVAWLAGMAAHGPFTAGWTPPHLAYLVLPPACAVWGVITLVLCVLVQVARARRRSRPQ</sequence>
<name>A0AA40SNG3_9MICO</name>
<dbReference type="RefSeq" id="WP_183499142.1">
    <property type="nucleotide sequence ID" value="NZ_BAABCO010000001.1"/>
</dbReference>